<accession>A0A918FM39</accession>
<dbReference type="CDD" id="cd00093">
    <property type="entry name" value="HTH_XRE"/>
    <property type="match status" value="1"/>
</dbReference>
<dbReference type="InterPro" id="IPR010982">
    <property type="entry name" value="Lambda_DNA-bd_dom_sf"/>
</dbReference>
<dbReference type="Proteomes" id="UP000658320">
    <property type="component" value="Unassembled WGS sequence"/>
</dbReference>
<dbReference type="EMBL" id="BMSX01000029">
    <property type="protein sequence ID" value="GGR53773.1"/>
    <property type="molecule type" value="Genomic_DNA"/>
</dbReference>
<dbReference type="RefSeq" id="WP_229911451.1">
    <property type="nucleotide sequence ID" value="NZ_BMSX01000029.1"/>
</dbReference>
<evidence type="ECO:0000313" key="3">
    <source>
        <dbReference type="Proteomes" id="UP000658320"/>
    </source>
</evidence>
<proteinExistence type="predicted"/>
<dbReference type="InterPro" id="IPR001387">
    <property type="entry name" value="Cro/C1-type_HTH"/>
</dbReference>
<dbReference type="InterPro" id="IPR011990">
    <property type="entry name" value="TPR-like_helical_dom_sf"/>
</dbReference>
<dbReference type="AlphaFoldDB" id="A0A918FM39"/>
<comment type="caution">
    <text evidence="2">The sequence shown here is derived from an EMBL/GenBank/DDBJ whole genome shotgun (WGS) entry which is preliminary data.</text>
</comment>
<dbReference type="SUPFAM" id="SSF47413">
    <property type="entry name" value="lambda repressor-like DNA-binding domains"/>
    <property type="match status" value="1"/>
</dbReference>
<protein>
    <submittedName>
        <fullName evidence="2">Transcriptional regulator</fullName>
    </submittedName>
</protein>
<dbReference type="Gene3D" id="1.10.260.40">
    <property type="entry name" value="lambda repressor-like DNA-binding domains"/>
    <property type="match status" value="1"/>
</dbReference>
<evidence type="ECO:0000259" key="1">
    <source>
        <dbReference type="PROSITE" id="PS50943"/>
    </source>
</evidence>
<reference evidence="2" key="1">
    <citation type="journal article" date="2014" name="Int. J. Syst. Evol. Microbiol.">
        <title>Complete genome sequence of Corynebacterium casei LMG S-19264T (=DSM 44701T), isolated from a smear-ripened cheese.</title>
        <authorList>
            <consortium name="US DOE Joint Genome Institute (JGI-PGF)"/>
            <person name="Walter F."/>
            <person name="Albersmeier A."/>
            <person name="Kalinowski J."/>
            <person name="Ruckert C."/>
        </authorList>
    </citation>
    <scope>NUCLEOTIDE SEQUENCE</scope>
    <source>
        <strain evidence="2">JCM 4346</strain>
    </source>
</reference>
<evidence type="ECO:0000313" key="2">
    <source>
        <dbReference type="EMBL" id="GGR53773.1"/>
    </source>
</evidence>
<feature type="domain" description="HTH cro/C1-type" evidence="1">
    <location>
        <begin position="14"/>
        <end position="66"/>
    </location>
</feature>
<dbReference type="Pfam" id="PF13560">
    <property type="entry name" value="HTH_31"/>
    <property type="match status" value="1"/>
</dbReference>
<name>A0A918FM39_9ACTN</name>
<dbReference type="SMART" id="SM00530">
    <property type="entry name" value="HTH_XRE"/>
    <property type="match status" value="1"/>
</dbReference>
<sequence>MTTNLTIGERVAWYRRRRGMSQEVLAGLVGRTVDWLSKAENNRLELDRLSVIKSLADALDVSLGDLLAEPTLMDWTPESGNRTVPALRSALMNYRQLTPLLGVPTEGEPTPLAELQTSVTDVLDAYQASRYGFATRRLPLVLADALIAAQSYEGVDRERANALLAMTYQSAAMVLGKVGEVDLAWIAADRGLGAAQQSGDTAVTGSLFRSVAFCLLSTGRFDAAVQLVGDAADYLRPGLTDASPEFLSIYGTLFLSGSMAAARSDDRSTVREFLAEADQAARQLGQDANHMWTAFGPTNVAIHRVATAAELGDMQIAVELGPQIDTSSLPTERRTRHNIEVARALSAHNRVDDALAMILEAESWAPEQVRSHYLARELVLSWVRNYRGRPSPAMTGLADRLHVV</sequence>
<dbReference type="SUPFAM" id="SSF48452">
    <property type="entry name" value="TPR-like"/>
    <property type="match status" value="1"/>
</dbReference>
<dbReference type="GO" id="GO:0003677">
    <property type="term" value="F:DNA binding"/>
    <property type="evidence" value="ECO:0007669"/>
    <property type="project" value="InterPro"/>
</dbReference>
<dbReference type="PROSITE" id="PS50943">
    <property type="entry name" value="HTH_CROC1"/>
    <property type="match status" value="1"/>
</dbReference>
<keyword evidence="3" id="KW-1185">Reference proteome</keyword>
<reference evidence="2" key="2">
    <citation type="submission" date="2020-09" db="EMBL/GenBank/DDBJ databases">
        <authorList>
            <person name="Sun Q."/>
            <person name="Ohkuma M."/>
        </authorList>
    </citation>
    <scope>NUCLEOTIDE SEQUENCE</scope>
    <source>
        <strain evidence="2">JCM 4346</strain>
    </source>
</reference>
<gene>
    <name evidence="2" type="ORF">GCM10010251_83540</name>
</gene>
<organism evidence="2 3">
    <name type="scientific">Streptomyces aurantiogriseus</name>
    <dbReference type="NCBI Taxonomy" id="66870"/>
    <lineage>
        <taxon>Bacteria</taxon>
        <taxon>Bacillati</taxon>
        <taxon>Actinomycetota</taxon>
        <taxon>Actinomycetes</taxon>
        <taxon>Kitasatosporales</taxon>
        <taxon>Streptomycetaceae</taxon>
        <taxon>Streptomyces</taxon>
    </lineage>
</organism>